<dbReference type="SMART" id="SM00249">
    <property type="entry name" value="PHD"/>
    <property type="match status" value="1"/>
</dbReference>
<gene>
    <name evidence="9" type="ORF">LCOR_07099.1</name>
</gene>
<dbReference type="PANTHER" id="PTHR46174">
    <property type="entry name" value="CXXC-TYPE ZINC FINGER PROTEIN 1"/>
    <property type="match status" value="1"/>
</dbReference>
<dbReference type="STRING" id="1263082.A0A068S234"/>
<dbReference type="InterPro" id="IPR019786">
    <property type="entry name" value="Zinc_finger_PHD-type_CS"/>
</dbReference>
<feature type="region of interest" description="Disordered" evidence="7">
    <location>
        <begin position="235"/>
        <end position="277"/>
    </location>
</feature>
<feature type="compositionally biased region" description="Low complexity" evidence="7">
    <location>
        <begin position="66"/>
        <end position="75"/>
    </location>
</feature>
<comment type="subcellular location">
    <subcellularLocation>
        <location evidence="1">Nucleus</location>
    </subcellularLocation>
</comment>
<feature type="compositionally biased region" description="Low complexity" evidence="7">
    <location>
        <begin position="128"/>
        <end position="144"/>
    </location>
</feature>
<evidence type="ECO:0000256" key="1">
    <source>
        <dbReference type="ARBA" id="ARBA00004123"/>
    </source>
</evidence>
<accession>A0A068S234</accession>
<keyword evidence="2" id="KW-0479">Metal-binding</keyword>
<dbReference type="PROSITE" id="PS01359">
    <property type="entry name" value="ZF_PHD_1"/>
    <property type="match status" value="1"/>
</dbReference>
<evidence type="ECO:0000256" key="6">
    <source>
        <dbReference type="PROSITE-ProRule" id="PRU00146"/>
    </source>
</evidence>
<feature type="compositionally biased region" description="Basic residues" evidence="7">
    <location>
        <begin position="249"/>
        <end position="264"/>
    </location>
</feature>
<feature type="domain" description="PHD-type" evidence="8">
    <location>
        <begin position="288"/>
        <end position="338"/>
    </location>
</feature>
<dbReference type="Pfam" id="PF00628">
    <property type="entry name" value="PHD"/>
    <property type="match status" value="1"/>
</dbReference>
<dbReference type="InterPro" id="IPR011011">
    <property type="entry name" value="Znf_FYVE_PHD"/>
</dbReference>
<dbReference type="Gene3D" id="3.30.40.10">
    <property type="entry name" value="Zinc/RING finger domain, C3HC4 (zinc finger)"/>
    <property type="match status" value="1"/>
</dbReference>
<dbReference type="GO" id="GO:0045893">
    <property type="term" value="P:positive regulation of DNA-templated transcription"/>
    <property type="evidence" value="ECO:0007669"/>
    <property type="project" value="TreeGrafter"/>
</dbReference>
<comment type="caution">
    <text evidence="9">The sequence shown here is derived from an EMBL/GenBank/DDBJ whole genome shotgun (WGS) entry which is preliminary data.</text>
</comment>
<dbReference type="InterPro" id="IPR037869">
    <property type="entry name" value="Spp1/CFP1"/>
</dbReference>
<dbReference type="VEuPathDB" id="FungiDB:LCOR_07099.1"/>
<feature type="compositionally biased region" description="Low complexity" evidence="7">
    <location>
        <begin position="49"/>
        <end position="58"/>
    </location>
</feature>
<evidence type="ECO:0000256" key="2">
    <source>
        <dbReference type="ARBA" id="ARBA00022723"/>
    </source>
</evidence>
<evidence type="ECO:0000256" key="7">
    <source>
        <dbReference type="SAM" id="MobiDB-lite"/>
    </source>
</evidence>
<evidence type="ECO:0000256" key="5">
    <source>
        <dbReference type="ARBA" id="ARBA00023242"/>
    </source>
</evidence>
<evidence type="ECO:0000256" key="3">
    <source>
        <dbReference type="ARBA" id="ARBA00022771"/>
    </source>
</evidence>
<feature type="region of interest" description="Disordered" evidence="7">
    <location>
        <begin position="371"/>
        <end position="393"/>
    </location>
</feature>
<evidence type="ECO:0000256" key="4">
    <source>
        <dbReference type="ARBA" id="ARBA00022833"/>
    </source>
</evidence>
<dbReference type="Proteomes" id="UP000027586">
    <property type="component" value="Unassembled WGS sequence"/>
</dbReference>
<keyword evidence="10" id="KW-1185">Reference proteome</keyword>
<keyword evidence="4" id="KW-0862">Zinc</keyword>
<proteinExistence type="predicted"/>
<dbReference type="GO" id="GO:0008270">
    <property type="term" value="F:zinc ion binding"/>
    <property type="evidence" value="ECO:0007669"/>
    <property type="project" value="UniProtKB-KW"/>
</dbReference>
<dbReference type="AlphaFoldDB" id="A0A068S234"/>
<organism evidence="9 10">
    <name type="scientific">Lichtheimia corymbifera JMRC:FSU:9682</name>
    <dbReference type="NCBI Taxonomy" id="1263082"/>
    <lineage>
        <taxon>Eukaryota</taxon>
        <taxon>Fungi</taxon>
        <taxon>Fungi incertae sedis</taxon>
        <taxon>Mucoromycota</taxon>
        <taxon>Mucoromycotina</taxon>
        <taxon>Mucoromycetes</taxon>
        <taxon>Mucorales</taxon>
        <taxon>Lichtheimiaceae</taxon>
        <taxon>Lichtheimia</taxon>
    </lineage>
</organism>
<dbReference type="SUPFAM" id="SSF57903">
    <property type="entry name" value="FYVE/PHD zinc finger"/>
    <property type="match status" value="1"/>
</dbReference>
<dbReference type="EMBL" id="CBTN010000034">
    <property type="protein sequence ID" value="CDH56010.1"/>
    <property type="molecule type" value="Genomic_DNA"/>
</dbReference>
<name>A0A068S234_9FUNG</name>
<dbReference type="InterPro" id="IPR013083">
    <property type="entry name" value="Znf_RING/FYVE/PHD"/>
</dbReference>
<evidence type="ECO:0000313" key="9">
    <source>
        <dbReference type="EMBL" id="CDH56010.1"/>
    </source>
</evidence>
<dbReference type="InterPro" id="IPR001965">
    <property type="entry name" value="Znf_PHD"/>
</dbReference>
<evidence type="ECO:0000313" key="10">
    <source>
        <dbReference type="Proteomes" id="UP000027586"/>
    </source>
</evidence>
<feature type="compositionally biased region" description="Basic residues" evidence="7">
    <location>
        <begin position="1"/>
        <end position="16"/>
    </location>
</feature>
<dbReference type="OrthoDB" id="79252at2759"/>
<reference evidence="9" key="1">
    <citation type="submission" date="2013-08" db="EMBL/GenBank/DDBJ databases">
        <title>Gene expansion shapes genome architecture in the human pathogen Lichtheimia corymbifera: an evolutionary genomics analysis in the ancient terrestrial Mucorales (Mucoromycotina).</title>
        <authorList>
            <person name="Schwartze V.U."/>
            <person name="Winter S."/>
            <person name="Shelest E."/>
            <person name="Marcet-Houben M."/>
            <person name="Horn F."/>
            <person name="Wehner S."/>
            <person name="Hoffmann K."/>
            <person name="Riege K."/>
            <person name="Sammeth M."/>
            <person name="Nowrousian M."/>
            <person name="Valiante V."/>
            <person name="Linde J."/>
            <person name="Jacobsen I.D."/>
            <person name="Marz M."/>
            <person name="Brakhage A.A."/>
            <person name="Gabaldon T."/>
            <person name="Bocker S."/>
            <person name="Voigt K."/>
        </authorList>
    </citation>
    <scope>NUCLEOTIDE SEQUENCE [LARGE SCALE GENOMIC DNA]</scope>
    <source>
        <strain evidence="9">FSU 9682</strain>
    </source>
</reference>
<evidence type="ECO:0000259" key="8">
    <source>
        <dbReference type="PROSITE" id="PS50016"/>
    </source>
</evidence>
<keyword evidence="3 6" id="KW-0863">Zinc-finger</keyword>
<protein>
    <recommendedName>
        <fullName evidence="8">PHD-type domain-containing protein</fullName>
    </recommendedName>
</protein>
<keyword evidence="5" id="KW-0539">Nucleus</keyword>
<dbReference type="PROSITE" id="PS50016">
    <property type="entry name" value="ZF_PHD_2"/>
    <property type="match status" value="1"/>
</dbReference>
<dbReference type="InterPro" id="IPR019787">
    <property type="entry name" value="Znf_PHD-finger"/>
</dbReference>
<dbReference type="GO" id="GO:0048188">
    <property type="term" value="C:Set1C/COMPASS complex"/>
    <property type="evidence" value="ECO:0007669"/>
    <property type="project" value="InterPro"/>
</dbReference>
<dbReference type="PANTHER" id="PTHR46174:SF1">
    <property type="entry name" value="CXXC-TYPE ZINC FINGER PROTEIN 1"/>
    <property type="match status" value="1"/>
</dbReference>
<feature type="region of interest" description="Disordered" evidence="7">
    <location>
        <begin position="104"/>
        <end position="149"/>
    </location>
</feature>
<feature type="region of interest" description="Disordered" evidence="7">
    <location>
        <begin position="1"/>
        <end position="77"/>
    </location>
</feature>
<sequence length="483" mass="53168">MKRSSSRKLTRIKKSSPYRVSKVTKQQHHHHHHQEQQQQKFYEIALKRPLSSSSSLSPSCPPLSPPSSISSPSSSVATPYDAIVSDDPQVHFLADQLKRQLSNALDKVSSSSSSSEHVGKSGDGNSKPSLRTSSLLSTTTPPDLVSDDVGAPAAASHRRLHNLDLLKQYLMFVAQEASIDIQHDDDDNNNDGCGERKIVIGIPNENHQIHPGARLIESYVHGQSKMTTVIEGLNKASSSHTAPAPKQQQQHRRRRRSSSSRQKQKSNAVQSSSAASAAATAAAEPTRMIKCICDTPNEGFGAMVQCDDCHRWLHLECLKMTNEFAHQENFACPQCFVSNDTLGRRSRVSSSITWRYAARRESERMAAAMDMEMTSDEEEEGQDQKSSSMSCCDDNDNDNDTDFGTSSSEASTPEYYVQAQEGASRMDYFAPHASDVFLCESSIHGPTTISPTTITTDALPSSLCTQDLLEFSFDTGPFWKPIL</sequence>